<sequence>MTGLLLLLALASPSPTPAPAARIVKLTADLPDRSVVLVTLQARGKVQKLKDFAKQKLYVGTNPINLPGSPDVSLTGDGFEARFQLPYASVPEAVLSHDPHALPLRWEALDASGKPVLAAEGSVDLGDPGQVSFSPRRAYELFARLDRLQLAPGLAQVGFSALLSLYNPFSFELVVKRIEYEVKVGETTLLSANRPGMRLRPVRANDVLLEQEVPLASLGGAVQSLLNNPSVDFSGKLVLRTPTGDQVIPLQFGSH</sequence>
<comment type="caution">
    <text evidence="2">The sequence shown here is derived from an EMBL/GenBank/DDBJ whole genome shotgun (WGS) entry which is preliminary data.</text>
</comment>
<accession>A0A7V1ZH60</accession>
<protein>
    <recommendedName>
        <fullName evidence="3">Water stress and hypersensitive response domain-containing protein</fullName>
    </recommendedName>
</protein>
<feature type="signal peptide" evidence="1">
    <location>
        <begin position="1"/>
        <end position="20"/>
    </location>
</feature>
<dbReference type="EMBL" id="DSHW01000100">
    <property type="protein sequence ID" value="HEQ88040.1"/>
    <property type="molecule type" value="Genomic_DNA"/>
</dbReference>
<dbReference type="SUPFAM" id="SSF117070">
    <property type="entry name" value="LEA14-like"/>
    <property type="match status" value="1"/>
</dbReference>
<evidence type="ECO:0000313" key="2">
    <source>
        <dbReference type="EMBL" id="HEQ88040.1"/>
    </source>
</evidence>
<evidence type="ECO:0000256" key="1">
    <source>
        <dbReference type="SAM" id="SignalP"/>
    </source>
</evidence>
<evidence type="ECO:0008006" key="3">
    <source>
        <dbReference type="Google" id="ProtNLM"/>
    </source>
</evidence>
<proteinExistence type="predicted"/>
<keyword evidence="1" id="KW-0732">Signal</keyword>
<feature type="chain" id="PRO_5030640476" description="Water stress and hypersensitive response domain-containing protein" evidence="1">
    <location>
        <begin position="21"/>
        <end position="255"/>
    </location>
</feature>
<reference evidence="2" key="1">
    <citation type="journal article" date="2020" name="mSystems">
        <title>Genome- and Community-Level Interaction Insights into Carbon Utilization and Element Cycling Functions of Hydrothermarchaeota in Hydrothermal Sediment.</title>
        <authorList>
            <person name="Zhou Z."/>
            <person name="Liu Y."/>
            <person name="Xu W."/>
            <person name="Pan J."/>
            <person name="Luo Z.H."/>
            <person name="Li M."/>
        </authorList>
    </citation>
    <scope>NUCLEOTIDE SEQUENCE [LARGE SCALE GENOMIC DNA]</scope>
    <source>
        <strain evidence="2">SpSt-186</strain>
    </source>
</reference>
<name>A0A7V1ZH60_9BACT</name>
<gene>
    <name evidence="2" type="ORF">ENP06_01345</name>
</gene>
<dbReference type="AlphaFoldDB" id="A0A7V1ZH60"/>
<organism evidence="2">
    <name type="scientific">Thermoanaerobaculum aquaticum</name>
    <dbReference type="NCBI Taxonomy" id="1312852"/>
    <lineage>
        <taxon>Bacteria</taxon>
        <taxon>Pseudomonadati</taxon>
        <taxon>Acidobacteriota</taxon>
        <taxon>Thermoanaerobaculia</taxon>
        <taxon>Thermoanaerobaculales</taxon>
        <taxon>Thermoanaerobaculaceae</taxon>
        <taxon>Thermoanaerobaculum</taxon>
    </lineage>
</organism>
<dbReference type="Gene3D" id="2.60.40.1820">
    <property type="match status" value="1"/>
</dbReference>